<dbReference type="InterPro" id="IPR008984">
    <property type="entry name" value="SMAD_FHA_dom_sf"/>
</dbReference>
<organism evidence="3 4">
    <name type="scientific">Oldenlandia corymbosa var. corymbosa</name>
    <dbReference type="NCBI Taxonomy" id="529605"/>
    <lineage>
        <taxon>Eukaryota</taxon>
        <taxon>Viridiplantae</taxon>
        <taxon>Streptophyta</taxon>
        <taxon>Embryophyta</taxon>
        <taxon>Tracheophyta</taxon>
        <taxon>Spermatophyta</taxon>
        <taxon>Magnoliopsida</taxon>
        <taxon>eudicotyledons</taxon>
        <taxon>Gunneridae</taxon>
        <taxon>Pentapetalae</taxon>
        <taxon>asterids</taxon>
        <taxon>lamiids</taxon>
        <taxon>Gentianales</taxon>
        <taxon>Rubiaceae</taxon>
        <taxon>Rubioideae</taxon>
        <taxon>Spermacoceae</taxon>
        <taxon>Hedyotis-Oldenlandia complex</taxon>
        <taxon>Oldenlandia</taxon>
    </lineage>
</organism>
<keyword evidence="4" id="KW-1185">Reference proteome</keyword>
<dbReference type="InterPro" id="IPR000253">
    <property type="entry name" value="FHA_dom"/>
</dbReference>
<dbReference type="PANTHER" id="PTHR22593">
    <property type="entry name" value="TRANSMEMBRANE PROTEIN 18"/>
    <property type="match status" value="1"/>
</dbReference>
<feature type="region of interest" description="Disordered" evidence="1">
    <location>
        <begin position="1"/>
        <end position="22"/>
    </location>
</feature>
<dbReference type="CDD" id="cd22691">
    <property type="entry name" value="FHA_PS1-like"/>
    <property type="match status" value="1"/>
</dbReference>
<evidence type="ECO:0000256" key="1">
    <source>
        <dbReference type="SAM" id="MobiDB-lite"/>
    </source>
</evidence>
<evidence type="ECO:0000313" key="3">
    <source>
        <dbReference type="EMBL" id="CAI9114708.1"/>
    </source>
</evidence>
<reference evidence="3" key="1">
    <citation type="submission" date="2023-03" db="EMBL/GenBank/DDBJ databases">
        <authorList>
            <person name="Julca I."/>
        </authorList>
    </citation>
    <scope>NUCLEOTIDE SEQUENCE</scope>
</reference>
<gene>
    <name evidence="3" type="ORF">OLC1_LOCUS21377</name>
</gene>
<name>A0AAV1E6M8_OLDCO</name>
<dbReference type="GO" id="GO:0031965">
    <property type="term" value="C:nuclear membrane"/>
    <property type="evidence" value="ECO:0007669"/>
    <property type="project" value="TreeGrafter"/>
</dbReference>
<dbReference type="Proteomes" id="UP001161247">
    <property type="component" value="Chromosome 8"/>
</dbReference>
<feature type="domain" description="FHA" evidence="2">
    <location>
        <begin position="65"/>
        <end position="116"/>
    </location>
</feature>
<dbReference type="SUPFAM" id="SSF49879">
    <property type="entry name" value="SMAD/FHA domain"/>
    <property type="match status" value="1"/>
</dbReference>
<dbReference type="Pfam" id="PF00498">
    <property type="entry name" value="FHA"/>
    <property type="match status" value="1"/>
</dbReference>
<protein>
    <submittedName>
        <fullName evidence="3">OLC1v1015490C1</fullName>
    </submittedName>
</protein>
<dbReference type="SMART" id="SM00240">
    <property type="entry name" value="FHA"/>
    <property type="match status" value="1"/>
</dbReference>
<dbReference type="Gene3D" id="3.40.50.1010">
    <property type="entry name" value="5'-nuclease"/>
    <property type="match status" value="1"/>
</dbReference>
<dbReference type="EMBL" id="OX459125">
    <property type="protein sequence ID" value="CAI9114708.1"/>
    <property type="molecule type" value="Genomic_DNA"/>
</dbReference>
<sequence>MAKDETPPELANSSAEEGDKKEKRIPVFTVLKNNSILKNIFLVDSPPSPSNSPAISSGVVLEEVLVVGRHPDCNITLEHPSISRFHLRIHSIPALQKLSVFDLSSVHGTWVSGKKVEPGVRVELHEGDTLQLGGSTRVYRLHWMPLSLAYDMKNPFVPTLEASEAVHVSKDEAQPHLESNLPHLKDDESEFQDDYAEGLDLLFSDMDMKSQMEQLTSYAPLRLDNTKPPFHYEAAENNSSLPEILHLSDVAEIQPVGELGGLESNLPHLKDDEAEFQDDYVEGLDFLFADMDMKSQMEQLTSYAPLLFHYEAAENNSSLPEILHLSDVAEIQPVGELGGLESDVLHLENNETEIHGDYIEGLDLLFSDMNMKSPMEQLNSYASLVLEDKEPPLYSAHAENNSSLLETLQLSDIAEIVPVRELGGLDSDALHLQDDKTEFPGEYFEGLDLLFSDMNLMSPMSQLTAYVPRELEDTKLPFNFEKDAENKCSFQETLKLSEIAETQPIRQLDEKKVDLEWGPLTSAIVMNNSFVPFNMPEPVEEGEEAFTPDKENMLPKTRLMLSSKKQERSGKVNCPNIYRASPLKNVGSNVCKEVPKPAISENSSPSREVLEKELSDRTCSSRVAKSDADILKVREHRIPFQSLPVSSNETALEGVDSKGTSRGCKTVVNLQIRESVLPFNNSKGKIKTWTMVADTASLLDKESRKALQLMQGLRGTSLIIPRIVIRELEHMNKHCYLFRRNTVVSSALQWIKGCMENTEWWIRVQSSAKDAEQIAPTPRTWPLPQTSEEKEKFSASSVPSSPFGSFLEILTPTAEDHILDCALSIRNTLPKGQLVLLSDDVSLKIKAMAEGLLCETAQEFRESLVNPFSSRFLWADSSPRGPTWSCRDEVVLREKYCNVPSRKYQRLGEVAKGLKLILLHNSQYRQMSSIS</sequence>
<dbReference type="Gene3D" id="2.60.200.20">
    <property type="match status" value="1"/>
</dbReference>
<dbReference type="PANTHER" id="PTHR22593:SF8">
    <property type="entry name" value="FHA DOMAIN-CONTAINING PROTEIN PS1"/>
    <property type="match status" value="1"/>
</dbReference>
<accession>A0AAV1E6M8</accession>
<dbReference type="AlphaFoldDB" id="A0AAV1E6M8"/>
<dbReference type="Pfam" id="PF13638">
    <property type="entry name" value="PIN_4"/>
    <property type="match status" value="1"/>
</dbReference>
<dbReference type="CDD" id="cd09880">
    <property type="entry name" value="PIN_Smg5-6-like"/>
    <property type="match status" value="1"/>
</dbReference>
<dbReference type="InterPro" id="IPR002716">
    <property type="entry name" value="PIN_dom"/>
</dbReference>
<evidence type="ECO:0000313" key="4">
    <source>
        <dbReference type="Proteomes" id="UP001161247"/>
    </source>
</evidence>
<proteinExistence type="predicted"/>
<evidence type="ECO:0000259" key="2">
    <source>
        <dbReference type="PROSITE" id="PS50006"/>
    </source>
</evidence>
<dbReference type="PROSITE" id="PS50006">
    <property type="entry name" value="FHA_DOMAIN"/>
    <property type="match status" value="1"/>
</dbReference>